<comment type="caution">
    <text evidence="2">The sequence shown here is derived from an EMBL/GenBank/DDBJ whole genome shotgun (WGS) entry which is preliminary data.</text>
</comment>
<feature type="signal peptide" evidence="1">
    <location>
        <begin position="1"/>
        <end position="17"/>
    </location>
</feature>
<accession>A0A6I3LG61</accession>
<dbReference type="RefSeq" id="WP_155091515.1">
    <property type="nucleotide sequence ID" value="NZ_WMJX01000006.1"/>
</dbReference>
<gene>
    <name evidence="2" type="ORF">GJV76_04850</name>
</gene>
<organism evidence="2 3">
    <name type="scientific">Myroides albus</name>
    <dbReference type="NCBI Taxonomy" id="2562892"/>
    <lineage>
        <taxon>Bacteria</taxon>
        <taxon>Pseudomonadati</taxon>
        <taxon>Bacteroidota</taxon>
        <taxon>Flavobacteriia</taxon>
        <taxon>Flavobacteriales</taxon>
        <taxon>Flavobacteriaceae</taxon>
        <taxon>Myroides</taxon>
    </lineage>
</organism>
<name>A0A6I3LG61_9FLAO</name>
<evidence type="ECO:0000313" key="3">
    <source>
        <dbReference type="Proteomes" id="UP000438760"/>
    </source>
</evidence>
<dbReference type="PROSITE" id="PS51257">
    <property type="entry name" value="PROKAR_LIPOPROTEIN"/>
    <property type="match status" value="1"/>
</dbReference>
<protein>
    <recommendedName>
        <fullName evidence="4">Collagen-like protein</fullName>
    </recommendedName>
</protein>
<dbReference type="Proteomes" id="UP000438760">
    <property type="component" value="Unassembled WGS sequence"/>
</dbReference>
<keyword evidence="1" id="KW-0732">Signal</keyword>
<dbReference type="OrthoDB" id="1524444at2"/>
<keyword evidence="3" id="KW-1185">Reference proteome</keyword>
<feature type="chain" id="PRO_5026122205" description="Collagen-like protein" evidence="1">
    <location>
        <begin position="18"/>
        <end position="197"/>
    </location>
</feature>
<reference evidence="2 3" key="1">
    <citation type="submission" date="2019-11" db="EMBL/GenBank/DDBJ databases">
        <title>Genome of Strain BIT-d1.</title>
        <authorList>
            <person name="Yang Y."/>
        </authorList>
    </citation>
    <scope>NUCLEOTIDE SEQUENCE [LARGE SCALE GENOMIC DNA]</scope>
    <source>
        <strain evidence="2 3">BIT-d1</strain>
    </source>
</reference>
<dbReference type="AlphaFoldDB" id="A0A6I3LG61"/>
<dbReference type="EMBL" id="WMJX01000006">
    <property type="protein sequence ID" value="MTG97468.1"/>
    <property type="molecule type" value="Genomic_DNA"/>
</dbReference>
<evidence type="ECO:0000256" key="1">
    <source>
        <dbReference type="SAM" id="SignalP"/>
    </source>
</evidence>
<evidence type="ECO:0008006" key="4">
    <source>
        <dbReference type="Google" id="ProtNLM"/>
    </source>
</evidence>
<sequence>MKKFFGIALLIIGGVVATSCTGSDGPQGPPGPPGPGNSIIAVYEKFDVNFIQNKEVPNQSNEYRIEHPIDLGLGDAVFVYFLDGVDKDAPIWTPLPREYNGIVLNINGKEEESSIKYFYNFGPFNVDLFARGDHDLVNYDKVGQVSFTKGLVFRLVYIRADDPKEIKSANHVVPSKRVSYDELVKKYNFKEEDVIKL</sequence>
<evidence type="ECO:0000313" key="2">
    <source>
        <dbReference type="EMBL" id="MTG97468.1"/>
    </source>
</evidence>
<proteinExistence type="predicted"/>